<protein>
    <submittedName>
        <fullName evidence="1">Uncharacterized protein</fullName>
    </submittedName>
</protein>
<comment type="caution">
    <text evidence="1">The sequence shown here is derived from an EMBL/GenBank/DDBJ whole genome shotgun (WGS) entry which is preliminary data.</text>
</comment>
<name>A0A839XT49_9PSEU</name>
<dbReference type="AlphaFoldDB" id="A0A839XT49"/>
<organism evidence="1 2">
    <name type="scientific">Prauserella sediminis</name>
    <dbReference type="NCBI Taxonomy" id="577680"/>
    <lineage>
        <taxon>Bacteria</taxon>
        <taxon>Bacillati</taxon>
        <taxon>Actinomycetota</taxon>
        <taxon>Actinomycetes</taxon>
        <taxon>Pseudonocardiales</taxon>
        <taxon>Pseudonocardiaceae</taxon>
        <taxon>Prauserella</taxon>
        <taxon>Prauserella salsuginis group</taxon>
    </lineage>
</organism>
<reference evidence="1 2" key="1">
    <citation type="submission" date="2020-08" db="EMBL/GenBank/DDBJ databases">
        <title>Sequencing the genomes of 1000 actinobacteria strains.</title>
        <authorList>
            <person name="Klenk H.-P."/>
        </authorList>
    </citation>
    <scope>NUCLEOTIDE SEQUENCE [LARGE SCALE GENOMIC DNA]</scope>
    <source>
        <strain evidence="1 2">DSM 45267</strain>
    </source>
</reference>
<keyword evidence="2" id="KW-1185">Reference proteome</keyword>
<sequence>MVVVHAALVTGRVAGRLYGTNQAGFLTGAQDVVDRLA</sequence>
<evidence type="ECO:0000313" key="2">
    <source>
        <dbReference type="Proteomes" id="UP000564573"/>
    </source>
</evidence>
<dbReference type="Proteomes" id="UP000564573">
    <property type="component" value="Unassembled WGS sequence"/>
</dbReference>
<gene>
    <name evidence="1" type="ORF">FB384_002070</name>
</gene>
<dbReference type="EMBL" id="JACIBS010000001">
    <property type="protein sequence ID" value="MBB3663166.1"/>
    <property type="molecule type" value="Genomic_DNA"/>
</dbReference>
<accession>A0A839XT49</accession>
<proteinExistence type="predicted"/>
<evidence type="ECO:0000313" key="1">
    <source>
        <dbReference type="EMBL" id="MBB3663166.1"/>
    </source>
</evidence>